<protein>
    <submittedName>
        <fullName evidence="1">Uncharacterized protein</fullName>
    </submittedName>
</protein>
<dbReference type="EMBL" id="LSEF01000070">
    <property type="protein sequence ID" value="OAF14565.1"/>
    <property type="molecule type" value="Genomic_DNA"/>
</dbReference>
<sequence length="79" mass="8748">MQQCTCCAAPGQFSILVAAGPGEPPLDPRYYLPNQMVRSMANDLGEQIKELWFCKSCIRKVEDNFRATILSLRAGNNLG</sequence>
<name>A0A176Z2L0_9BRAD</name>
<comment type="caution">
    <text evidence="1">The sequence shown here is derived from an EMBL/GenBank/DDBJ whole genome shotgun (WGS) entry which is preliminary data.</text>
</comment>
<gene>
    <name evidence="1" type="ORF">AXW67_17610</name>
</gene>
<proteinExistence type="predicted"/>
<evidence type="ECO:0000313" key="2">
    <source>
        <dbReference type="Proteomes" id="UP000077173"/>
    </source>
</evidence>
<keyword evidence="2" id="KW-1185">Reference proteome</keyword>
<dbReference type="Proteomes" id="UP000077173">
    <property type="component" value="Unassembled WGS sequence"/>
</dbReference>
<evidence type="ECO:0000313" key="1">
    <source>
        <dbReference type="EMBL" id="OAF14565.1"/>
    </source>
</evidence>
<accession>A0A176Z2L0</accession>
<dbReference type="AlphaFoldDB" id="A0A176Z2L0"/>
<dbReference type="GeneID" id="32581882"/>
<reference evidence="1 2" key="1">
    <citation type="submission" date="2016-02" db="EMBL/GenBank/DDBJ databases">
        <title>Draft genome sequence of the strain BR 10247T Bradyrhizobium neotropicale isolated from nodules of Centrolobium paraense.</title>
        <authorList>
            <person name="Simoes-Araujo J.L."/>
            <person name="Barauna A.C."/>
            <person name="Silva K."/>
            <person name="Zilli J.E."/>
        </authorList>
    </citation>
    <scope>NUCLEOTIDE SEQUENCE [LARGE SCALE GENOMIC DNA]</scope>
    <source>
        <strain evidence="1 2">BR 10247</strain>
    </source>
</reference>
<organism evidence="1 2">
    <name type="scientific">Bradyrhizobium neotropicale</name>
    <dbReference type="NCBI Taxonomy" id="1497615"/>
    <lineage>
        <taxon>Bacteria</taxon>
        <taxon>Pseudomonadati</taxon>
        <taxon>Pseudomonadota</taxon>
        <taxon>Alphaproteobacteria</taxon>
        <taxon>Hyphomicrobiales</taxon>
        <taxon>Nitrobacteraceae</taxon>
        <taxon>Bradyrhizobium</taxon>
    </lineage>
</organism>